<gene>
    <name evidence="3" type="ORF">scyTo_0008399</name>
</gene>
<protein>
    <submittedName>
        <fullName evidence="3">Uncharacterized protein</fullName>
    </submittedName>
</protein>
<feature type="signal peptide" evidence="2">
    <location>
        <begin position="1"/>
        <end position="22"/>
    </location>
</feature>
<accession>A0A401P8R5</accession>
<proteinExistence type="predicted"/>
<evidence type="ECO:0000256" key="1">
    <source>
        <dbReference type="SAM" id="MobiDB-lite"/>
    </source>
</evidence>
<feature type="region of interest" description="Disordered" evidence="1">
    <location>
        <begin position="68"/>
        <end position="89"/>
    </location>
</feature>
<dbReference type="AlphaFoldDB" id="A0A401P8R5"/>
<keyword evidence="2" id="KW-0732">Signal</keyword>
<dbReference type="EMBL" id="BFAA01003204">
    <property type="protein sequence ID" value="GCB69516.1"/>
    <property type="molecule type" value="Genomic_DNA"/>
</dbReference>
<dbReference type="Proteomes" id="UP000288216">
    <property type="component" value="Unassembled WGS sequence"/>
</dbReference>
<sequence>MNVKFHTLVLLVLFVSLTHVAGGPVGASQPKASTNEEIQEAETPALTQRTHALLSQETVKFSFLSSSSVPLKPQGHPVCPQKLSTQASL</sequence>
<comment type="caution">
    <text evidence="3">The sequence shown here is derived from an EMBL/GenBank/DDBJ whole genome shotgun (WGS) entry which is preliminary data.</text>
</comment>
<evidence type="ECO:0000313" key="4">
    <source>
        <dbReference type="Proteomes" id="UP000288216"/>
    </source>
</evidence>
<evidence type="ECO:0000256" key="2">
    <source>
        <dbReference type="SAM" id="SignalP"/>
    </source>
</evidence>
<reference evidence="3 4" key="1">
    <citation type="journal article" date="2018" name="Nat. Ecol. Evol.">
        <title>Shark genomes provide insights into elasmobranch evolution and the origin of vertebrates.</title>
        <authorList>
            <person name="Hara Y"/>
            <person name="Yamaguchi K"/>
            <person name="Onimaru K"/>
            <person name="Kadota M"/>
            <person name="Koyanagi M"/>
            <person name="Keeley SD"/>
            <person name="Tatsumi K"/>
            <person name="Tanaka K"/>
            <person name="Motone F"/>
            <person name="Kageyama Y"/>
            <person name="Nozu R"/>
            <person name="Adachi N"/>
            <person name="Nishimura O"/>
            <person name="Nakagawa R"/>
            <person name="Tanegashima C"/>
            <person name="Kiyatake I"/>
            <person name="Matsumoto R"/>
            <person name="Murakumo K"/>
            <person name="Nishida K"/>
            <person name="Terakita A"/>
            <person name="Kuratani S"/>
            <person name="Sato K"/>
            <person name="Hyodo S Kuraku.S."/>
        </authorList>
    </citation>
    <scope>NUCLEOTIDE SEQUENCE [LARGE SCALE GENOMIC DNA]</scope>
</reference>
<evidence type="ECO:0000313" key="3">
    <source>
        <dbReference type="EMBL" id="GCB69516.1"/>
    </source>
</evidence>
<organism evidence="3 4">
    <name type="scientific">Scyliorhinus torazame</name>
    <name type="common">Cloudy catshark</name>
    <name type="synonym">Catulus torazame</name>
    <dbReference type="NCBI Taxonomy" id="75743"/>
    <lineage>
        <taxon>Eukaryota</taxon>
        <taxon>Metazoa</taxon>
        <taxon>Chordata</taxon>
        <taxon>Craniata</taxon>
        <taxon>Vertebrata</taxon>
        <taxon>Chondrichthyes</taxon>
        <taxon>Elasmobranchii</taxon>
        <taxon>Galeomorphii</taxon>
        <taxon>Galeoidea</taxon>
        <taxon>Carcharhiniformes</taxon>
        <taxon>Scyliorhinidae</taxon>
        <taxon>Scyliorhinus</taxon>
    </lineage>
</organism>
<feature type="chain" id="PRO_5019582136" evidence="2">
    <location>
        <begin position="23"/>
        <end position="89"/>
    </location>
</feature>
<name>A0A401P8R5_SCYTO</name>
<keyword evidence="4" id="KW-1185">Reference proteome</keyword>